<gene>
    <name evidence="2" type="ORF">Dfulv_25605</name>
</gene>
<dbReference type="PANTHER" id="PTHR38048">
    <property type="entry name" value="EXPRESSED PROTEIN"/>
    <property type="match status" value="1"/>
</dbReference>
<protein>
    <submittedName>
        <fullName evidence="2">Hemerythrin domain-containing protein</fullName>
    </submittedName>
</protein>
<name>A0ABY5VN57_9ACTN</name>
<proteinExistence type="predicted"/>
<keyword evidence="3" id="KW-1185">Reference proteome</keyword>
<dbReference type="PANTHER" id="PTHR38048:SF2">
    <property type="entry name" value="HEMERYTHRIN-LIKE DOMAIN-CONTAINING PROTEIN"/>
    <property type="match status" value="1"/>
</dbReference>
<dbReference type="Gene3D" id="1.20.120.520">
    <property type="entry name" value="nmb1532 protein domain like"/>
    <property type="match status" value="1"/>
</dbReference>
<evidence type="ECO:0000313" key="3">
    <source>
        <dbReference type="Proteomes" id="UP001059617"/>
    </source>
</evidence>
<dbReference type="RefSeq" id="WP_259855789.1">
    <property type="nucleotide sequence ID" value="NZ_BAAAST010000243.1"/>
</dbReference>
<dbReference type="CDD" id="cd12108">
    <property type="entry name" value="Hr-like"/>
    <property type="match status" value="1"/>
</dbReference>
<accession>A0ABY5VN57</accession>
<dbReference type="InterPro" id="IPR012312">
    <property type="entry name" value="Hemerythrin-like"/>
</dbReference>
<dbReference type="Proteomes" id="UP001059617">
    <property type="component" value="Chromosome"/>
</dbReference>
<organism evidence="2 3">
    <name type="scientific">Dactylosporangium fulvum</name>
    <dbReference type="NCBI Taxonomy" id="53359"/>
    <lineage>
        <taxon>Bacteria</taxon>
        <taxon>Bacillati</taxon>
        <taxon>Actinomycetota</taxon>
        <taxon>Actinomycetes</taxon>
        <taxon>Micromonosporales</taxon>
        <taxon>Micromonosporaceae</taxon>
        <taxon>Dactylosporangium</taxon>
    </lineage>
</organism>
<sequence length="217" mass="24151">MTATDARPNLLGITINHRSMRGDARRFAALVQSIADGTTVSSPARARAVERYLTSLCTGIHHHHQAEDEVLWPVLEAAAGAEVDLTELTDDHAQLDPLLDRLRAEARALSAAPHDRAAAARLAATLTTLRDLLDEHIDDEERTVFPVIMRYVSHAEWERVEAAVRKGSAMSFELPRIERYATGDELAELYRMAGPVLRLMLALVRPAFLRREKVIFG</sequence>
<reference evidence="2" key="1">
    <citation type="submission" date="2021-04" db="EMBL/GenBank/DDBJ databases">
        <authorList>
            <person name="Hartkoorn R.C."/>
            <person name="Beaudoing E."/>
            <person name="Hot D."/>
        </authorList>
    </citation>
    <scope>NUCLEOTIDE SEQUENCE</scope>
    <source>
        <strain evidence="2">NRRL B-16292</strain>
    </source>
</reference>
<reference evidence="2" key="2">
    <citation type="submission" date="2022-09" db="EMBL/GenBank/DDBJ databases">
        <title>Biosynthetic gene clusters of Dactylosporangioum fulvum.</title>
        <authorList>
            <person name="Caradec T."/>
        </authorList>
    </citation>
    <scope>NUCLEOTIDE SEQUENCE</scope>
    <source>
        <strain evidence="2">NRRL B-16292</strain>
    </source>
</reference>
<dbReference type="EMBL" id="CP073720">
    <property type="protein sequence ID" value="UWP78560.1"/>
    <property type="molecule type" value="Genomic_DNA"/>
</dbReference>
<feature type="domain" description="Hemerythrin-like" evidence="1">
    <location>
        <begin position="17"/>
        <end position="147"/>
    </location>
</feature>
<dbReference type="InterPro" id="IPR053206">
    <property type="entry name" value="Dimeric_xanthone_biosynth"/>
</dbReference>
<evidence type="ECO:0000313" key="2">
    <source>
        <dbReference type="EMBL" id="UWP78560.1"/>
    </source>
</evidence>
<evidence type="ECO:0000259" key="1">
    <source>
        <dbReference type="Pfam" id="PF01814"/>
    </source>
</evidence>
<dbReference type="Pfam" id="PF01814">
    <property type="entry name" value="Hemerythrin"/>
    <property type="match status" value="1"/>
</dbReference>